<dbReference type="OrthoDB" id="2730767at2"/>
<sequence length="275" mass="31333">MDIDSKSIRIIKAKYWKNGWIDSSKRNLSDSDAEHLSNHGWNLGTVELSHDQIISDVVEKSRDLSLKDGAALLSQSLSTRKVQDRSFISSVIQASNMPKHSHTTSDPCPICGFYNEPEIDQDVLLFEKLMWGGVRLTNIEYVWLDLKLIDRNSHQETNFEELINLVMGFEARSDKLSASKFAASLKEVKGNKAEREILCSILSVCNILQHPEHTGFLLKYQPANERQLPNQHFIDLEWPFCWYNSSFGINKGALEILTRSLGRTDIPITNQTIQN</sequence>
<name>A0A1Y0IG16_9GAMM</name>
<dbReference type="AlphaFoldDB" id="A0A1Y0IG16"/>
<evidence type="ECO:0000313" key="2">
    <source>
        <dbReference type="Proteomes" id="UP000196027"/>
    </source>
</evidence>
<accession>A0A1Y0IG16</accession>
<dbReference type="Proteomes" id="UP000196027">
    <property type="component" value="Chromosome"/>
</dbReference>
<dbReference type="EMBL" id="CP021425">
    <property type="protein sequence ID" value="ARU58333.1"/>
    <property type="molecule type" value="Genomic_DNA"/>
</dbReference>
<protein>
    <submittedName>
        <fullName evidence="1">Uncharacterized protein</fullName>
    </submittedName>
</protein>
<organism evidence="1 2">
    <name type="scientific">Oleiphilus messinensis</name>
    <dbReference type="NCBI Taxonomy" id="141451"/>
    <lineage>
        <taxon>Bacteria</taxon>
        <taxon>Pseudomonadati</taxon>
        <taxon>Pseudomonadota</taxon>
        <taxon>Gammaproteobacteria</taxon>
        <taxon>Oceanospirillales</taxon>
        <taxon>Oleiphilaceae</taxon>
        <taxon>Oleiphilus</taxon>
    </lineage>
</organism>
<proteinExistence type="predicted"/>
<reference evidence="1 2" key="1">
    <citation type="submission" date="2017-05" db="EMBL/GenBank/DDBJ databases">
        <title>Genomic insights into alkan degradation activity of Oleiphilus messinensis.</title>
        <authorList>
            <person name="Kozyavkin S.A."/>
            <person name="Slesarev A.I."/>
            <person name="Golyshin P.N."/>
            <person name="Korzhenkov A."/>
            <person name="Golyshina O.N."/>
            <person name="Toshchakov S.V."/>
        </authorList>
    </citation>
    <scope>NUCLEOTIDE SEQUENCE [LARGE SCALE GENOMIC DNA]</scope>
    <source>
        <strain evidence="1 2">ME102</strain>
    </source>
</reference>
<evidence type="ECO:0000313" key="1">
    <source>
        <dbReference type="EMBL" id="ARU58333.1"/>
    </source>
</evidence>
<keyword evidence="2" id="KW-1185">Reference proteome</keyword>
<dbReference type="RefSeq" id="WP_087463127.1">
    <property type="nucleotide sequence ID" value="NZ_CP021425.1"/>
</dbReference>
<dbReference type="KEGG" id="ome:OLMES_4325"/>
<gene>
    <name evidence="1" type="ORF">OLMES_4325</name>
</gene>